<reference evidence="1" key="1">
    <citation type="submission" date="2020-05" db="EMBL/GenBank/DDBJ databases">
        <authorList>
            <person name="Chiriac C."/>
            <person name="Salcher M."/>
            <person name="Ghai R."/>
            <person name="Kavagutti S V."/>
        </authorList>
    </citation>
    <scope>NUCLEOTIDE SEQUENCE</scope>
</reference>
<proteinExistence type="predicted"/>
<dbReference type="AlphaFoldDB" id="A0A6J7BHQ7"/>
<sequence length="108" mass="11989">MTFPVGREIYAGIFDRGLPTLDSPVVDADTDTLTRPVEQEDDGGHDRFAHYIKKEKIVESAVTGKSVRALCGKKWVPSRDPQKYPICPICKEIYEGLSEGPKDGDHAE</sequence>
<accession>A0A6J7BHQ7</accession>
<dbReference type="EMBL" id="CAFAZZ010000085">
    <property type="protein sequence ID" value="CAB4843768.1"/>
    <property type="molecule type" value="Genomic_DNA"/>
</dbReference>
<dbReference type="Pfam" id="PF11238">
    <property type="entry name" value="DUF3039"/>
    <property type="match status" value="1"/>
</dbReference>
<organism evidence="1">
    <name type="scientific">freshwater metagenome</name>
    <dbReference type="NCBI Taxonomy" id="449393"/>
    <lineage>
        <taxon>unclassified sequences</taxon>
        <taxon>metagenomes</taxon>
        <taxon>ecological metagenomes</taxon>
    </lineage>
</organism>
<dbReference type="InterPro" id="IPR021400">
    <property type="entry name" value="DUF3039"/>
</dbReference>
<protein>
    <submittedName>
        <fullName evidence="1">Unannotated protein</fullName>
    </submittedName>
</protein>
<gene>
    <name evidence="1" type="ORF">UFOPK3243_00862</name>
</gene>
<name>A0A6J7BHQ7_9ZZZZ</name>
<evidence type="ECO:0000313" key="1">
    <source>
        <dbReference type="EMBL" id="CAB4843768.1"/>
    </source>
</evidence>